<dbReference type="AlphaFoldDB" id="A0A8H5I1F0"/>
<protein>
    <submittedName>
        <fullName evidence="1">Uncharacterized protein</fullName>
    </submittedName>
</protein>
<name>A0A8H5I1F0_9AGAR</name>
<evidence type="ECO:0000313" key="2">
    <source>
        <dbReference type="Proteomes" id="UP000518752"/>
    </source>
</evidence>
<organism evidence="1 2">
    <name type="scientific">Collybiopsis confluens</name>
    <dbReference type="NCBI Taxonomy" id="2823264"/>
    <lineage>
        <taxon>Eukaryota</taxon>
        <taxon>Fungi</taxon>
        <taxon>Dikarya</taxon>
        <taxon>Basidiomycota</taxon>
        <taxon>Agaricomycotina</taxon>
        <taxon>Agaricomycetes</taxon>
        <taxon>Agaricomycetidae</taxon>
        <taxon>Agaricales</taxon>
        <taxon>Marasmiineae</taxon>
        <taxon>Omphalotaceae</taxon>
        <taxon>Collybiopsis</taxon>
    </lineage>
</organism>
<reference evidence="1 2" key="1">
    <citation type="journal article" date="2020" name="ISME J.">
        <title>Uncovering the hidden diversity of litter-decomposition mechanisms in mushroom-forming fungi.</title>
        <authorList>
            <person name="Floudas D."/>
            <person name="Bentzer J."/>
            <person name="Ahren D."/>
            <person name="Johansson T."/>
            <person name="Persson P."/>
            <person name="Tunlid A."/>
        </authorList>
    </citation>
    <scope>NUCLEOTIDE SEQUENCE [LARGE SCALE GENOMIC DNA]</scope>
    <source>
        <strain evidence="1 2">CBS 406.79</strain>
    </source>
</reference>
<evidence type="ECO:0000313" key="1">
    <source>
        <dbReference type="EMBL" id="KAF5393372.1"/>
    </source>
</evidence>
<dbReference type="Proteomes" id="UP000518752">
    <property type="component" value="Unassembled WGS sequence"/>
</dbReference>
<proteinExistence type="predicted"/>
<gene>
    <name evidence="1" type="ORF">D9757_000503</name>
</gene>
<accession>A0A8H5I1F0</accession>
<dbReference type="OrthoDB" id="3259136at2759"/>
<sequence length="325" mass="36250">MTFTTITTVSTKSRPRRFSLSLVSAKPSPLLNLPAELVIDILELVFAQTKPSVLSTISKAISLLVDIVLYRTVVLHSKESLVLFHRTTLSRSPAFFDSHVKKLVVSYKPQNVVTYERAQRAISVCTGVRSLVLSMWFGAACLTSIMGQRADGGVSEITLQSTDGIQTGPHSSKPSSDLQLADSASDCISHLRIAEPGEGWTSPEEILRPFGALRNLTHLQLSRRVNSNVENDIKFENQVRSILRTRPTKLSTVAVVIFPQSWAQDDDVEESDIWDTMNRVAELDQRLVLAQGKVEDWGKQWRHADSVTGRGFWKEIRGDVPKRKI</sequence>
<keyword evidence="2" id="KW-1185">Reference proteome</keyword>
<comment type="caution">
    <text evidence="1">The sequence shown here is derived from an EMBL/GenBank/DDBJ whole genome shotgun (WGS) entry which is preliminary data.</text>
</comment>
<dbReference type="EMBL" id="JAACJN010000002">
    <property type="protein sequence ID" value="KAF5393372.1"/>
    <property type="molecule type" value="Genomic_DNA"/>
</dbReference>